<dbReference type="PANTHER" id="PTHR24029:SF1">
    <property type="entry name" value="TRANSCRIPTION-REPAIR-COUPLING FACTOR"/>
    <property type="match status" value="1"/>
</dbReference>
<dbReference type="InterPro" id="IPR041471">
    <property type="entry name" value="UvrB_inter"/>
</dbReference>
<evidence type="ECO:0000259" key="3">
    <source>
        <dbReference type="Pfam" id="PF17757"/>
    </source>
</evidence>
<evidence type="ECO:0000256" key="2">
    <source>
        <dbReference type="ARBA" id="ARBA00022840"/>
    </source>
</evidence>
<feature type="non-terminal residue" evidence="4">
    <location>
        <position position="271"/>
    </location>
</feature>
<dbReference type="GO" id="GO:0003677">
    <property type="term" value="F:DNA binding"/>
    <property type="evidence" value="ECO:0007669"/>
    <property type="project" value="InterPro"/>
</dbReference>
<feature type="domain" description="UvrB interaction" evidence="3">
    <location>
        <begin position="134"/>
        <end position="222"/>
    </location>
</feature>
<sequence>MPNNAPVRYFPMDQTSPINWTGLHGAAEGLAVAQTSRACNAPIIVVADNARRLRVLADEITFFIGSDSTVPIIQFPDRECLPYDTVSPHPDITSERLKTLSRLTEVSNGILLLTVSTLSQRLPPPHYVLGQSFALSSGTNIDNANLRTRLVMAGYVSVSQVTYPGEYAVRGGVIDIYPMGSDQPFRLDLFGDQVERIRFFNPETQKSTHSTDSIELLPGREYPTSDDAISLFRANFRRLFEGDPQKHLIYRALSERRLPAGLDYFWPLFFD</sequence>
<dbReference type="GO" id="GO:0009380">
    <property type="term" value="C:excinuclease repair complex"/>
    <property type="evidence" value="ECO:0007669"/>
    <property type="project" value="InterPro"/>
</dbReference>
<name>A0A382XCN5_9ZZZZ</name>
<dbReference type="GO" id="GO:0016887">
    <property type="term" value="F:ATP hydrolysis activity"/>
    <property type="evidence" value="ECO:0007669"/>
    <property type="project" value="InterPro"/>
</dbReference>
<evidence type="ECO:0000313" key="4">
    <source>
        <dbReference type="EMBL" id="SVD68743.1"/>
    </source>
</evidence>
<dbReference type="EMBL" id="UINC01166663">
    <property type="protein sequence ID" value="SVD68743.1"/>
    <property type="molecule type" value="Genomic_DNA"/>
</dbReference>
<protein>
    <recommendedName>
        <fullName evidence="3">UvrB interaction domain-containing protein</fullName>
    </recommendedName>
</protein>
<organism evidence="4">
    <name type="scientific">marine metagenome</name>
    <dbReference type="NCBI Taxonomy" id="408172"/>
    <lineage>
        <taxon>unclassified sequences</taxon>
        <taxon>metagenomes</taxon>
        <taxon>ecological metagenomes</taxon>
    </lineage>
</organism>
<gene>
    <name evidence="4" type="ORF">METZ01_LOCUS421597</name>
</gene>
<dbReference type="InterPro" id="IPR004807">
    <property type="entry name" value="UvrB"/>
</dbReference>
<dbReference type="AlphaFoldDB" id="A0A382XCN5"/>
<accession>A0A382XCN5</accession>
<dbReference type="PANTHER" id="PTHR24029">
    <property type="entry name" value="UVRABC SYSTEM PROTEIN B"/>
    <property type="match status" value="1"/>
</dbReference>
<dbReference type="Pfam" id="PF17757">
    <property type="entry name" value="UvrB_inter"/>
    <property type="match status" value="1"/>
</dbReference>
<proteinExistence type="predicted"/>
<dbReference type="SUPFAM" id="SSF52540">
    <property type="entry name" value="P-loop containing nucleoside triphosphate hydrolases"/>
    <property type="match status" value="1"/>
</dbReference>
<dbReference type="Gene3D" id="3.40.50.11180">
    <property type="match status" value="2"/>
</dbReference>
<dbReference type="InterPro" id="IPR027417">
    <property type="entry name" value="P-loop_NTPase"/>
</dbReference>
<dbReference type="GO" id="GO:0005524">
    <property type="term" value="F:ATP binding"/>
    <property type="evidence" value="ECO:0007669"/>
    <property type="project" value="UniProtKB-KW"/>
</dbReference>
<evidence type="ECO:0000256" key="1">
    <source>
        <dbReference type="ARBA" id="ARBA00022741"/>
    </source>
</evidence>
<dbReference type="GO" id="GO:0006289">
    <property type="term" value="P:nucleotide-excision repair"/>
    <property type="evidence" value="ECO:0007669"/>
    <property type="project" value="InterPro"/>
</dbReference>
<reference evidence="4" key="1">
    <citation type="submission" date="2018-05" db="EMBL/GenBank/DDBJ databases">
        <authorList>
            <person name="Lanie J.A."/>
            <person name="Ng W.-L."/>
            <person name="Kazmierczak K.M."/>
            <person name="Andrzejewski T.M."/>
            <person name="Davidsen T.M."/>
            <person name="Wayne K.J."/>
            <person name="Tettelin H."/>
            <person name="Glass J.I."/>
            <person name="Rusch D."/>
            <person name="Podicherti R."/>
            <person name="Tsui H.-C.T."/>
            <person name="Winkler M.E."/>
        </authorList>
    </citation>
    <scope>NUCLEOTIDE SEQUENCE</scope>
</reference>
<keyword evidence="2" id="KW-0067">ATP-binding</keyword>
<keyword evidence="1" id="KW-0547">Nucleotide-binding</keyword>